<dbReference type="InterPro" id="IPR002293">
    <property type="entry name" value="AA/rel_permease1"/>
</dbReference>
<feature type="transmembrane region" description="Helical" evidence="6">
    <location>
        <begin position="421"/>
        <end position="442"/>
    </location>
</feature>
<feature type="transmembrane region" description="Helical" evidence="6">
    <location>
        <begin position="39"/>
        <end position="64"/>
    </location>
</feature>
<evidence type="ECO:0000256" key="6">
    <source>
        <dbReference type="SAM" id="Phobius"/>
    </source>
</evidence>
<feature type="transmembrane region" description="Helical" evidence="6">
    <location>
        <begin position="161"/>
        <end position="181"/>
    </location>
</feature>
<feature type="transmembrane region" description="Helical" evidence="6">
    <location>
        <begin position="187"/>
        <end position="210"/>
    </location>
</feature>
<feature type="transmembrane region" description="Helical" evidence="6">
    <location>
        <begin position="454"/>
        <end position="474"/>
    </location>
</feature>
<dbReference type="GO" id="GO:0016020">
    <property type="term" value="C:membrane"/>
    <property type="evidence" value="ECO:0007669"/>
    <property type="project" value="UniProtKB-SubCell"/>
</dbReference>
<feature type="transmembrane region" description="Helical" evidence="6">
    <location>
        <begin position="273"/>
        <end position="296"/>
    </location>
</feature>
<dbReference type="PANTHER" id="PTHR45649:SF24">
    <property type="entry name" value="TRANSPORT PROTEIN, PUTATIVE (AFU_ORTHOLOGUE AFUA_2G15150)-RELATED"/>
    <property type="match status" value="1"/>
</dbReference>
<evidence type="ECO:0000256" key="3">
    <source>
        <dbReference type="ARBA" id="ARBA00022692"/>
    </source>
</evidence>
<feature type="transmembrane region" description="Helical" evidence="6">
    <location>
        <begin position="71"/>
        <end position="91"/>
    </location>
</feature>
<dbReference type="GO" id="GO:0022857">
    <property type="term" value="F:transmembrane transporter activity"/>
    <property type="evidence" value="ECO:0007669"/>
    <property type="project" value="InterPro"/>
</dbReference>
<dbReference type="InterPro" id="IPR006680">
    <property type="entry name" value="Amidohydro-rel"/>
</dbReference>
<dbReference type="Gene3D" id="3.20.20.140">
    <property type="entry name" value="Metal-dependent hydrolases"/>
    <property type="match status" value="1"/>
</dbReference>
<evidence type="ECO:0000256" key="1">
    <source>
        <dbReference type="ARBA" id="ARBA00004141"/>
    </source>
</evidence>
<evidence type="ECO:0000256" key="4">
    <source>
        <dbReference type="ARBA" id="ARBA00022989"/>
    </source>
</evidence>
<reference evidence="8" key="1">
    <citation type="journal article" date="2019" name="Beilstein J. Org. Chem.">
        <title>Nanangenines: drimane sesquiterpenoids as the dominant metabolite cohort of a novel Australian fungus, Aspergillus nanangensis.</title>
        <authorList>
            <person name="Lacey H.J."/>
            <person name="Gilchrist C.L.M."/>
            <person name="Crombie A."/>
            <person name="Kalaitzis J.A."/>
            <person name="Vuong D."/>
            <person name="Rutledge P.J."/>
            <person name="Turner P."/>
            <person name="Pitt J.I."/>
            <person name="Lacey E."/>
            <person name="Chooi Y.H."/>
            <person name="Piggott A.M."/>
        </authorList>
    </citation>
    <scope>NUCLEOTIDE SEQUENCE</scope>
    <source>
        <strain evidence="8">MST-FP2251</strain>
    </source>
</reference>
<keyword evidence="3 6" id="KW-0812">Transmembrane</keyword>
<evidence type="ECO:0000313" key="9">
    <source>
        <dbReference type="Proteomes" id="UP001194746"/>
    </source>
</evidence>
<dbReference type="Gene3D" id="1.20.1740.10">
    <property type="entry name" value="Amino acid/polyamine transporter I"/>
    <property type="match status" value="1"/>
</dbReference>
<dbReference type="Proteomes" id="UP001194746">
    <property type="component" value="Unassembled WGS sequence"/>
</dbReference>
<dbReference type="InterPro" id="IPR004840">
    <property type="entry name" value="Amino_acid_permease_CS"/>
</dbReference>
<dbReference type="AlphaFoldDB" id="A0AAD4CE63"/>
<evidence type="ECO:0000256" key="2">
    <source>
        <dbReference type="ARBA" id="ARBA00022448"/>
    </source>
</evidence>
<dbReference type="PROSITE" id="PS00218">
    <property type="entry name" value="AMINO_ACID_PERMEASE_1"/>
    <property type="match status" value="1"/>
</dbReference>
<dbReference type="GO" id="GO:0006865">
    <property type="term" value="P:amino acid transport"/>
    <property type="evidence" value="ECO:0007669"/>
    <property type="project" value="InterPro"/>
</dbReference>
<organism evidence="8 9">
    <name type="scientific">Aspergillus nanangensis</name>
    <dbReference type="NCBI Taxonomy" id="2582783"/>
    <lineage>
        <taxon>Eukaryota</taxon>
        <taxon>Fungi</taxon>
        <taxon>Dikarya</taxon>
        <taxon>Ascomycota</taxon>
        <taxon>Pezizomycotina</taxon>
        <taxon>Eurotiomycetes</taxon>
        <taxon>Eurotiomycetidae</taxon>
        <taxon>Eurotiales</taxon>
        <taxon>Aspergillaceae</taxon>
        <taxon>Aspergillus</taxon>
        <taxon>Aspergillus subgen. Circumdati</taxon>
    </lineage>
</organism>
<dbReference type="PANTHER" id="PTHR45649">
    <property type="entry name" value="AMINO-ACID PERMEASE BAT1"/>
    <property type="match status" value="1"/>
</dbReference>
<feature type="transmembrane region" description="Helical" evidence="6">
    <location>
        <begin position="322"/>
        <end position="342"/>
    </location>
</feature>
<dbReference type="GO" id="GO:0016787">
    <property type="term" value="F:hydrolase activity"/>
    <property type="evidence" value="ECO:0007669"/>
    <property type="project" value="InterPro"/>
</dbReference>
<evidence type="ECO:0000313" key="8">
    <source>
        <dbReference type="EMBL" id="KAF9884821.1"/>
    </source>
</evidence>
<proteinExistence type="predicted"/>
<evidence type="ECO:0000259" key="7">
    <source>
        <dbReference type="Pfam" id="PF04909"/>
    </source>
</evidence>
<protein>
    <recommendedName>
        <fullName evidence="7">Amidohydrolase-related domain-containing protein</fullName>
    </recommendedName>
</protein>
<keyword evidence="5 6" id="KW-0472">Membrane</keyword>
<dbReference type="SUPFAM" id="SSF51556">
    <property type="entry name" value="Metallo-dependent hydrolases"/>
    <property type="match status" value="1"/>
</dbReference>
<dbReference type="EMBL" id="VCAU01000111">
    <property type="protein sequence ID" value="KAF9884821.1"/>
    <property type="molecule type" value="Genomic_DNA"/>
</dbReference>
<feature type="transmembrane region" description="Helical" evidence="6">
    <location>
        <begin position="373"/>
        <end position="401"/>
    </location>
</feature>
<dbReference type="InterPro" id="IPR032466">
    <property type="entry name" value="Metal_Hydrolase"/>
</dbReference>
<dbReference type="Pfam" id="PF13520">
    <property type="entry name" value="AA_permease_2"/>
    <property type="match status" value="1"/>
</dbReference>
<keyword evidence="2" id="KW-0813">Transport</keyword>
<keyword evidence="4 6" id="KW-1133">Transmembrane helix</keyword>
<sequence length="842" mass="92530">MEPEKSKPPADHGLEVEFANGQVAVTGNLDMPMKRKFSILSIIAVGYNITNSWVAIAASFAIAIQSGGALSLLYGIILVTVAMLCTGMTLAELASVYPTAGGQYHFTSILASTRWSRSLSYTSGLAGVFAWITLGASICISATQALMAIIIRWQPEYEPKIWHYFLVYELLNAVVVVYNIFLTNKTLWVYNFGFILSLTTFVVITVTCPARASTEIDSHRVWSEFINGSGGWPDGISFLTGLSTPQFMMSGLDATLHLAEECLEPERIVPKAVMVTVFVGFLTAFPFAVGIIYSVANVEQSLDSPTGYPIYYIWEKATRSPAAGTVFMVAIFVVSCVALNAVHQTASRLTWSFARDEALFFSRKIATANTNGFLVAFNAFISSTVIVAQISFAIPAILLLIRRRSTTYLPTTRTFKLPNVVGYVVNVMCIVWAVVLTVFFCFPTVLPVTGGNMNYTSVVLVVMLILGVANWFVYARRWCLDLAIGFHPTLKVSGKDPDAQPRLERGGCGITNGGIATAKPQPQLPLKIDTHHHFIPEFYAKAIEAAGGDPSGWPTPSWSPNASLQNMQENGIQKAILSITAPGATIATDIQSARNLARRANTYAAKLRDIHPDNFGFFATMPSLMDVNGTLAEMTYALDVLKADGVTLFTRYGDGNAYLGHPTFLPIWRELDRRKAVAFIHPTHPGDLTRVNPLLPQPAIDYPQETTRAAVDMIIANITQEFLNCRKILSHAGGTLPYLISRLAMTSKETEDTAQVYGKSPAEIMEDFRSFYYDLALSSSPAVLKLVLELVPHNQILYGSDFPYADTDKIAGFRENLDSFQMGKRLREKIYFGNARRLLSHS</sequence>
<accession>A0AAD4CE63</accession>
<feature type="transmembrane region" description="Helical" evidence="6">
    <location>
        <begin position="128"/>
        <end position="149"/>
    </location>
</feature>
<dbReference type="Pfam" id="PF04909">
    <property type="entry name" value="Amidohydro_2"/>
    <property type="match status" value="1"/>
</dbReference>
<reference evidence="8" key="2">
    <citation type="submission" date="2020-02" db="EMBL/GenBank/DDBJ databases">
        <authorList>
            <person name="Gilchrist C.L.M."/>
            <person name="Chooi Y.-H."/>
        </authorList>
    </citation>
    <scope>NUCLEOTIDE SEQUENCE</scope>
    <source>
        <strain evidence="8">MST-FP2251</strain>
    </source>
</reference>
<feature type="domain" description="Amidohydrolase-related" evidence="7">
    <location>
        <begin position="528"/>
        <end position="839"/>
    </location>
</feature>
<name>A0AAD4CE63_ASPNN</name>
<gene>
    <name evidence="8" type="ORF">FE257_001237</name>
</gene>
<keyword evidence="9" id="KW-1185">Reference proteome</keyword>
<evidence type="ECO:0000256" key="5">
    <source>
        <dbReference type="ARBA" id="ARBA00023136"/>
    </source>
</evidence>
<comment type="caution">
    <text evidence="8">The sequence shown here is derived from an EMBL/GenBank/DDBJ whole genome shotgun (WGS) entry which is preliminary data.</text>
</comment>
<comment type="subcellular location">
    <subcellularLocation>
        <location evidence="1">Membrane</location>
        <topology evidence="1">Multi-pass membrane protein</topology>
    </subcellularLocation>
</comment>